<reference evidence="2" key="1">
    <citation type="journal article" date="2012" name="Appl. Environ. Microbiol.">
        <title>Identification of the haloarchaeal phasin (PhaP) that functions in polyhydroxyalkanoate accumulation and granule formation in Haloferax mediterranei.</title>
        <authorList>
            <person name="Cai S."/>
            <person name="Cai L."/>
            <person name="Liu H."/>
            <person name="Liu X."/>
            <person name="Han J."/>
            <person name="Zhou J."/>
            <person name="Xiang H."/>
        </authorList>
    </citation>
    <scope>NUCLEOTIDE SEQUENCE</scope>
    <source>
        <strain evidence="2">CGMCC 1.2087</strain>
    </source>
</reference>
<protein>
    <submittedName>
        <fullName evidence="2">Quinohemoprotein alcohol dehydrogenase</fullName>
    </submittedName>
</protein>
<reference evidence="2 5" key="2">
    <citation type="journal article" date="2012" name="J. Bacteriol.">
        <title>Complete genome sequence of the metabolically versatile halophilic archaeon Haloferax mediterranei, a poly(3-hydroxybutyrate-co-3-hydroxyvalerate) producer.</title>
        <authorList>
            <person name="Han J."/>
            <person name="Zhang F."/>
            <person name="Hou J."/>
            <person name="Liu X."/>
            <person name="Li M."/>
            <person name="Liu H."/>
            <person name="Cai L."/>
            <person name="Zhang B."/>
            <person name="Chen Y."/>
            <person name="Zhou J."/>
            <person name="Hu S."/>
            <person name="Xiang H."/>
        </authorList>
    </citation>
    <scope>NUCLEOTIDE SEQUENCE [LARGE SCALE GENOMIC DNA]</scope>
    <source>
        <strain evidence="5">ATCC 33500 / DSM 1411 / JCM 8866 / NBRC 14739 / NCIMB 2177 / R-4</strain>
        <strain evidence="2">CGMCC 1.2087</strain>
        <plasmid evidence="5">pHM100</plasmid>
    </source>
</reference>
<dbReference type="PATRIC" id="fig|523841.21.peg.3418"/>
<geneLocation type="plasmid" evidence="4 7">
    <name>pHME132</name>
</geneLocation>
<dbReference type="RefSeq" id="WP_004060575.1">
    <property type="nucleotide sequence ID" value="NC_017942.1"/>
</dbReference>
<keyword evidence="6" id="KW-1185">Reference proteome</keyword>
<accession>I3R9C4</accession>
<evidence type="ECO:0000313" key="7">
    <source>
        <dbReference type="Proteomes" id="UP000299011"/>
    </source>
</evidence>
<geneLocation type="plasmid" evidence="2 5">
    <name>pHM100</name>
</geneLocation>
<dbReference type="HOGENOM" id="CLU_623500_0_0_2"/>
<dbReference type="GeneID" id="40158519"/>
<organism evidence="2 5">
    <name type="scientific">Haloferax mediterranei (strain ATCC 33500 / DSM 1411 / JCM 8866 / NBRC 14739 / NCIMB 2177 / R-4)</name>
    <name type="common">Halobacterium mediterranei</name>
    <dbReference type="NCBI Taxonomy" id="523841"/>
    <lineage>
        <taxon>Archaea</taxon>
        <taxon>Methanobacteriati</taxon>
        <taxon>Methanobacteriota</taxon>
        <taxon>Stenosarchaea group</taxon>
        <taxon>Halobacteria</taxon>
        <taxon>Halobacteriales</taxon>
        <taxon>Haloferacaceae</taxon>
        <taxon>Haloferax</taxon>
    </lineage>
</organism>
<feature type="domain" description="Pyrrolo-quinoline quinone repeat" evidence="1">
    <location>
        <begin position="118"/>
        <end position="310"/>
    </location>
</feature>
<reference evidence="4 7" key="5">
    <citation type="submission" date="2019-04" db="EMBL/GenBank/DDBJ databases">
        <title>Methylomes of two halophilic Archaea, Haloarcula marismortui and Haloferax mediterranei.</title>
        <authorList>
            <person name="DasSarma S."/>
            <person name="DasSarma P."/>
            <person name="DasSarma S."/>
            <person name="Fomenkov A."/>
            <person name="Vincze T."/>
            <person name="Anton B.P."/>
            <person name="Roberts R.J."/>
        </authorList>
    </citation>
    <scope>NUCLEOTIDE SEQUENCE [LARGE SCALE GENOMIC DNA]</scope>
    <source>
        <strain evidence="4">ATCC 33500</strain>
        <strain evidence="7">ATCC 33500 / DSM 1411 / JCM 8866 / NBRC 14739 / NCIMB 2177 / R-4</strain>
        <plasmid evidence="4 7">pHME132</plasmid>
    </source>
</reference>
<dbReference type="InterPro" id="IPR011047">
    <property type="entry name" value="Quinoprotein_ADH-like_sf"/>
</dbReference>
<reference evidence="2" key="4">
    <citation type="submission" date="2014-05" db="EMBL/GenBank/DDBJ databases">
        <authorList>
            <person name="Wang L."/>
            <person name="Yang H."/>
            <person name="Xiang H."/>
        </authorList>
    </citation>
    <scope>NUCLEOTIDE SEQUENCE</scope>
    <source>
        <strain evidence="2">CGMCC 1.2087</strain>
        <plasmid evidence="2">pHM100</plasmid>
    </source>
</reference>
<dbReference type="Proteomes" id="UP000011603">
    <property type="component" value="Unassembled WGS sequence"/>
</dbReference>
<dbReference type="InterPro" id="IPR015943">
    <property type="entry name" value="WD40/YVTN_repeat-like_dom_sf"/>
</dbReference>
<sequence>MVPDDSKDYLELSRRQVVGLCSGSLVTGVLAGSIVSESLPLSSILDRECSSSPLVYDVSGWPTPHYDLSHSRCPPTSTCPVSPRNLTHSWSENSANEDPIPVVANGIVYLTVDRIDTQLVALNLPDGSELWSAKTTTPTDSPVAGGNVVIMPAERESGEDVTHALTAVDGTVERSLPFTNRPFVADGRLHVLQSGRSNSGEDIERLQAYSINTGNRCWTQKIQGRVADRPAYDGQTVYYPVVDFGVVGIDSQTGAKIWREEVQNTHPDKISGTIRGHPIVSSGRVFISTYDGRLIALDRRDGTRLWTRAIRPVIVNNAARWYDLGAVSEGILVVRQRRHDDSADRLEAIDTKSGDQQWVIEPPGNGRFSLPTIGDNVVYAGVSGTLSESGEVSQGLGVFDLETGLQQAFYPGPSGVSSGPVIADGRVVVPHFNGVRVLE</sequence>
<dbReference type="OrthoDB" id="8638at2157"/>
<evidence type="ECO:0000313" key="6">
    <source>
        <dbReference type="Proteomes" id="UP000011603"/>
    </source>
</evidence>
<gene>
    <name evidence="2" type="primary">qad</name>
    <name evidence="2" type="ordered locus">HFX_4144</name>
    <name evidence="3" type="ORF">C439_17003</name>
    <name evidence="4" type="ORF">E6P09_18840</name>
</gene>
<keyword evidence="2" id="KW-0614">Plasmid</keyword>
<reference evidence="3 6" key="3">
    <citation type="journal article" date="2014" name="PLoS Genet.">
        <title>Phylogenetically driven sequencing of extremely halophilic archaea reveals strategies for static and dynamic osmo-response.</title>
        <authorList>
            <person name="Becker E.A."/>
            <person name="Seitzer P.M."/>
            <person name="Tritt A."/>
            <person name="Larsen D."/>
            <person name="Krusor M."/>
            <person name="Yao A.I."/>
            <person name="Wu D."/>
            <person name="Madern D."/>
            <person name="Eisen J.A."/>
            <person name="Darling A.E."/>
            <person name="Facciotti M.T."/>
        </authorList>
    </citation>
    <scope>NUCLEOTIDE SEQUENCE [LARGE SCALE GENOMIC DNA]</scope>
    <source>
        <strain evidence="3">ATCC 33500</strain>
        <strain evidence="6">ATCC 33500 / DSM 1411 / JCM 8866 / NBRC 14739 / NCIMB 2177 / R-4</strain>
    </source>
</reference>
<proteinExistence type="predicted"/>
<evidence type="ECO:0000259" key="1">
    <source>
        <dbReference type="Pfam" id="PF13360"/>
    </source>
</evidence>
<dbReference type="InterPro" id="IPR018391">
    <property type="entry name" value="PQQ_b-propeller_rpt"/>
</dbReference>
<evidence type="ECO:0000313" key="2">
    <source>
        <dbReference type="EMBL" id="AFK20834.1"/>
    </source>
</evidence>
<dbReference type="EMBL" id="CP039142">
    <property type="protein sequence ID" value="QCQ77380.1"/>
    <property type="molecule type" value="Genomic_DNA"/>
</dbReference>
<dbReference type="SUPFAM" id="SSF50998">
    <property type="entry name" value="Quinoprotein alcohol dehydrogenase-like"/>
    <property type="match status" value="2"/>
</dbReference>
<name>I3R9C4_HALMT</name>
<dbReference type="AlphaFoldDB" id="I3R9C4"/>
<dbReference type="Pfam" id="PF13360">
    <property type="entry name" value="PQQ_2"/>
    <property type="match status" value="1"/>
</dbReference>
<dbReference type="EMBL" id="CP001869">
    <property type="protein sequence ID" value="AFK20834.1"/>
    <property type="molecule type" value="Genomic_DNA"/>
</dbReference>
<dbReference type="InterPro" id="IPR002372">
    <property type="entry name" value="PQQ_rpt_dom"/>
</dbReference>
<dbReference type="PANTHER" id="PTHR34512:SF30">
    <property type="entry name" value="OUTER MEMBRANE PROTEIN ASSEMBLY FACTOR BAMB"/>
    <property type="match status" value="1"/>
</dbReference>
<evidence type="ECO:0000313" key="4">
    <source>
        <dbReference type="EMBL" id="QCQ77380.1"/>
    </source>
</evidence>
<dbReference type="Gene3D" id="2.130.10.10">
    <property type="entry name" value="YVTN repeat-like/Quinoprotein amine dehydrogenase"/>
    <property type="match status" value="2"/>
</dbReference>
<dbReference type="EMBL" id="AOLO01000014">
    <property type="protein sequence ID" value="ELZ97635.1"/>
    <property type="molecule type" value="Genomic_DNA"/>
</dbReference>
<dbReference type="PANTHER" id="PTHR34512">
    <property type="entry name" value="CELL SURFACE PROTEIN"/>
    <property type="match status" value="1"/>
</dbReference>
<dbReference type="SMART" id="SM00564">
    <property type="entry name" value="PQQ"/>
    <property type="match status" value="4"/>
</dbReference>
<evidence type="ECO:0000313" key="3">
    <source>
        <dbReference type="EMBL" id="ELZ97635.1"/>
    </source>
</evidence>
<dbReference type="Proteomes" id="UP000006469">
    <property type="component" value="Plasmid pHM100"/>
</dbReference>
<dbReference type="Proteomes" id="UP000299011">
    <property type="component" value="Plasmid pHME132"/>
</dbReference>
<dbReference type="KEGG" id="hme:HFX_4144"/>
<evidence type="ECO:0000313" key="5">
    <source>
        <dbReference type="Proteomes" id="UP000006469"/>
    </source>
</evidence>